<keyword evidence="1" id="KW-1133">Transmembrane helix</keyword>
<accession>A0A7J6MQD6</accession>
<dbReference type="AlphaFoldDB" id="A0A7J6MQD6"/>
<dbReference type="Proteomes" id="UP000572268">
    <property type="component" value="Unassembled WGS sequence"/>
</dbReference>
<evidence type="ECO:0000256" key="1">
    <source>
        <dbReference type="SAM" id="Phobius"/>
    </source>
</evidence>
<keyword evidence="1" id="KW-0812">Transmembrane</keyword>
<gene>
    <name evidence="3" type="ORF">FOL46_006581</name>
    <name evidence="2" type="ORF">FOZ61_006868</name>
</gene>
<dbReference type="OrthoDB" id="10620193at2759"/>
<organism evidence="3 5">
    <name type="scientific">Perkinsus olseni</name>
    <name type="common">Perkinsus atlanticus</name>
    <dbReference type="NCBI Taxonomy" id="32597"/>
    <lineage>
        <taxon>Eukaryota</taxon>
        <taxon>Sar</taxon>
        <taxon>Alveolata</taxon>
        <taxon>Perkinsozoa</taxon>
        <taxon>Perkinsea</taxon>
        <taxon>Perkinsida</taxon>
        <taxon>Perkinsidae</taxon>
        <taxon>Perkinsus</taxon>
    </lineage>
</organism>
<evidence type="ECO:0000313" key="4">
    <source>
        <dbReference type="Proteomes" id="UP000570595"/>
    </source>
</evidence>
<evidence type="ECO:0000313" key="3">
    <source>
        <dbReference type="EMBL" id="KAF4673724.1"/>
    </source>
</evidence>
<evidence type="ECO:0000313" key="2">
    <source>
        <dbReference type="EMBL" id="KAF4668222.1"/>
    </source>
</evidence>
<feature type="transmembrane region" description="Helical" evidence="1">
    <location>
        <begin position="12"/>
        <end position="34"/>
    </location>
</feature>
<keyword evidence="1" id="KW-0472">Membrane</keyword>
<evidence type="ECO:0000313" key="5">
    <source>
        <dbReference type="Proteomes" id="UP000572268"/>
    </source>
</evidence>
<name>A0A7J6MQD6_PEROL</name>
<reference evidence="4 5" key="1">
    <citation type="submission" date="2020-04" db="EMBL/GenBank/DDBJ databases">
        <title>Perkinsus olseni comparative genomics.</title>
        <authorList>
            <person name="Bogema D.R."/>
        </authorList>
    </citation>
    <scope>NUCLEOTIDE SEQUENCE [LARGE SCALE GENOMIC DNA]</scope>
    <source>
        <strain evidence="2">ATCC PRA-179</strain>
        <strain evidence="3">ATCC PRA-31</strain>
    </source>
</reference>
<dbReference type="EMBL" id="JABAHT010000040">
    <property type="protein sequence ID" value="KAF4668222.1"/>
    <property type="molecule type" value="Genomic_DNA"/>
</dbReference>
<comment type="caution">
    <text evidence="3">The sequence shown here is derived from an EMBL/GenBank/DDBJ whole genome shotgun (WGS) entry which is preliminary data.</text>
</comment>
<dbReference type="EMBL" id="JABANN010000043">
    <property type="protein sequence ID" value="KAF4673724.1"/>
    <property type="molecule type" value="Genomic_DNA"/>
</dbReference>
<protein>
    <submittedName>
        <fullName evidence="3">Uncharacterized protein</fullName>
    </submittedName>
</protein>
<proteinExistence type="predicted"/>
<dbReference type="Proteomes" id="UP000570595">
    <property type="component" value="Unassembled WGS sequence"/>
</dbReference>
<sequence length="263" mass="29071">MSLAPTIRLGNLRINWLTFMLALSVYMVQLVVVLSDDPIRVTADYPPGCSGGPGPQPGPHPRVDVLKNSCVYNMRGINEAGKYQESAGVRIASNMPGHDGIMRIQLDVVDTDMPDKKEVTVWADGVVLMGFATEGINSVWIPLIDHTGFKGPDGTVEVGIPSYSDADFPNGARAWTPWGYNVTGEANKDGMHLEATQYTITDSPDTTLLTVTNRINIERTEDNKGWSYVIVFERKGEYVDLTGEKRQFNLEDYAALLRKDVEF</sequence>